<proteinExistence type="predicted"/>
<name>A0A2T1GMG1_9CYAN</name>
<comment type="caution">
    <text evidence="3">The sequence shown here is derived from an EMBL/GenBank/DDBJ whole genome shotgun (WGS) entry which is preliminary data.</text>
</comment>
<dbReference type="RefSeq" id="WP_106299984.1">
    <property type="nucleotide sequence ID" value="NZ_PVWO01000016.1"/>
</dbReference>
<dbReference type="PANTHER" id="PTHR43685">
    <property type="entry name" value="GLYCOSYLTRANSFERASE"/>
    <property type="match status" value="1"/>
</dbReference>
<dbReference type="EMBL" id="PVWO01000016">
    <property type="protein sequence ID" value="PSB59038.1"/>
    <property type="molecule type" value="Genomic_DNA"/>
</dbReference>
<keyword evidence="3" id="KW-0808">Transferase</keyword>
<gene>
    <name evidence="3" type="ORF">C7B77_02470</name>
</gene>
<dbReference type="AlphaFoldDB" id="A0A2T1GMG1"/>
<feature type="repeat" description="TPR" evidence="1">
    <location>
        <begin position="253"/>
        <end position="286"/>
    </location>
</feature>
<dbReference type="Gene3D" id="3.90.550.10">
    <property type="entry name" value="Spore Coat Polysaccharide Biosynthesis Protein SpsA, Chain A"/>
    <property type="match status" value="1"/>
</dbReference>
<dbReference type="PROSITE" id="PS50005">
    <property type="entry name" value="TPR"/>
    <property type="match status" value="1"/>
</dbReference>
<dbReference type="InterPro" id="IPR019734">
    <property type="entry name" value="TPR_rpt"/>
</dbReference>
<dbReference type="InterPro" id="IPR050834">
    <property type="entry name" value="Glycosyltransf_2"/>
</dbReference>
<dbReference type="Proteomes" id="UP000238937">
    <property type="component" value="Unassembled WGS sequence"/>
</dbReference>
<dbReference type="CDD" id="cd00761">
    <property type="entry name" value="Glyco_tranf_GTA_type"/>
    <property type="match status" value="1"/>
</dbReference>
<accession>A0A2T1GMG1</accession>
<dbReference type="InterPro" id="IPR029044">
    <property type="entry name" value="Nucleotide-diphossugar_trans"/>
</dbReference>
<dbReference type="SUPFAM" id="SSF53448">
    <property type="entry name" value="Nucleotide-diphospho-sugar transferases"/>
    <property type="match status" value="1"/>
</dbReference>
<feature type="domain" description="Glycosyltransferase 2-like" evidence="2">
    <location>
        <begin position="6"/>
        <end position="108"/>
    </location>
</feature>
<keyword evidence="1" id="KW-0802">TPR repeat</keyword>
<protein>
    <submittedName>
        <fullName evidence="3">Family 2 glycosyl transferase</fullName>
    </submittedName>
</protein>
<evidence type="ECO:0000259" key="2">
    <source>
        <dbReference type="Pfam" id="PF00535"/>
    </source>
</evidence>
<evidence type="ECO:0000256" key="1">
    <source>
        <dbReference type="PROSITE-ProRule" id="PRU00339"/>
    </source>
</evidence>
<sequence>MMPLVSIVIPCYNGETFVKEAIDSALGQTYSNLEVIVINDGSTDRSLEIIESFGGKIQIESTINQGVQLTRNKGLELATGDYIKFLDSDDVLLPDCIEKQVARSVQLPLDSKSIVYGDVDWTDSQLQTIPGYPSQAQPSDLDPVAAIMSYSPLTSCPLHNRKYLLEVGGFDPFLVNRHENDLHLRLVLAGVQFVYDPCLVYKYRQYNDQRRLSRAAYTEMGAMYYYEVLEREQKLIEQKTGRSLLPEVQKILAKNYWTYGRVVLREGFIDEAQNYFSKARQLSPNDCIVGNFPYPLLVNTLKPYWAESVMKILSSFKRT</sequence>
<evidence type="ECO:0000313" key="3">
    <source>
        <dbReference type="EMBL" id="PSB59038.1"/>
    </source>
</evidence>
<organism evidence="3 4">
    <name type="scientific">Chamaesiphon polymorphus CCALA 037</name>
    <dbReference type="NCBI Taxonomy" id="2107692"/>
    <lineage>
        <taxon>Bacteria</taxon>
        <taxon>Bacillati</taxon>
        <taxon>Cyanobacteriota</taxon>
        <taxon>Cyanophyceae</taxon>
        <taxon>Gomontiellales</taxon>
        <taxon>Chamaesiphonaceae</taxon>
        <taxon>Chamaesiphon</taxon>
    </lineage>
</organism>
<dbReference type="OrthoDB" id="450387at2"/>
<dbReference type="Pfam" id="PF00535">
    <property type="entry name" value="Glycos_transf_2"/>
    <property type="match status" value="1"/>
</dbReference>
<dbReference type="InterPro" id="IPR001173">
    <property type="entry name" value="Glyco_trans_2-like"/>
</dbReference>
<dbReference type="GO" id="GO:0016740">
    <property type="term" value="F:transferase activity"/>
    <property type="evidence" value="ECO:0007669"/>
    <property type="project" value="UniProtKB-KW"/>
</dbReference>
<reference evidence="3 4" key="1">
    <citation type="submission" date="2018-03" db="EMBL/GenBank/DDBJ databases">
        <title>The ancient ancestry and fast evolution of plastids.</title>
        <authorList>
            <person name="Moore K.R."/>
            <person name="Magnabosco C."/>
            <person name="Momper L."/>
            <person name="Gold D.A."/>
            <person name="Bosak T."/>
            <person name="Fournier G.P."/>
        </authorList>
    </citation>
    <scope>NUCLEOTIDE SEQUENCE [LARGE SCALE GENOMIC DNA]</scope>
    <source>
        <strain evidence="3 4">CCALA 037</strain>
    </source>
</reference>
<keyword evidence="4" id="KW-1185">Reference proteome</keyword>
<dbReference type="PANTHER" id="PTHR43685:SF2">
    <property type="entry name" value="GLYCOSYLTRANSFERASE 2-LIKE DOMAIN-CONTAINING PROTEIN"/>
    <property type="match status" value="1"/>
</dbReference>
<evidence type="ECO:0000313" key="4">
    <source>
        <dbReference type="Proteomes" id="UP000238937"/>
    </source>
</evidence>